<reference evidence="1 2" key="1">
    <citation type="submission" date="2013-02" db="EMBL/GenBank/DDBJ databases">
        <title>The Genome Sequence of Acinetobacter sp. NIPH 758.</title>
        <authorList>
            <consortium name="The Broad Institute Genome Sequencing Platform"/>
            <consortium name="The Broad Institute Genome Sequencing Center for Infectious Disease"/>
            <person name="Cerqueira G."/>
            <person name="Feldgarden M."/>
            <person name="Courvalin P."/>
            <person name="Perichon B."/>
            <person name="Grillot-Courvalin C."/>
            <person name="Clermont D."/>
            <person name="Rocha E."/>
            <person name="Yoon E.-J."/>
            <person name="Nemec A."/>
            <person name="Walker B."/>
            <person name="Young S.K."/>
            <person name="Zeng Q."/>
            <person name="Gargeya S."/>
            <person name="Fitzgerald M."/>
            <person name="Haas B."/>
            <person name="Abouelleil A."/>
            <person name="Alvarado L."/>
            <person name="Arachchi H.M."/>
            <person name="Berlin A.M."/>
            <person name="Chapman S.B."/>
            <person name="Dewar J."/>
            <person name="Goldberg J."/>
            <person name="Griggs A."/>
            <person name="Gujja S."/>
            <person name="Hansen M."/>
            <person name="Howarth C."/>
            <person name="Imamovic A."/>
            <person name="Larimer J."/>
            <person name="McCowan C."/>
            <person name="Murphy C."/>
            <person name="Neiman D."/>
            <person name="Pearson M."/>
            <person name="Priest M."/>
            <person name="Roberts A."/>
            <person name="Saif S."/>
            <person name="Shea T."/>
            <person name="Sisk P."/>
            <person name="Sykes S."/>
            <person name="Wortman J."/>
            <person name="Nusbaum C."/>
            <person name="Birren B."/>
        </authorList>
    </citation>
    <scope>NUCLEOTIDE SEQUENCE [LARGE SCALE GENOMIC DNA]</scope>
    <source>
        <strain evidence="1 2">NIPH 758</strain>
    </source>
</reference>
<dbReference type="AlphaFoldDB" id="N8WFG3"/>
<sequence length="166" mass="19263">MNITTFQYAKTSDLIGLDEQNEISCLVRNFAIEKLGYSRVTVSSFQLSQKKPQTRVDIAFSRGLNDLYLRFGKYAYAVHKDKKYIVVARIGFRKQKNGYGTTLLKELCIFGEKFGYEYLEIERPNSDCQAFMKKLGFKDEFYLPINQLKKSIQEYELSKPTKACLS</sequence>
<protein>
    <recommendedName>
        <fullName evidence="3">N-acetyltransferase domain-containing protein</fullName>
    </recommendedName>
</protein>
<organism evidence="1 2">
    <name type="scientific">Acinetobacter vivianii</name>
    <dbReference type="NCBI Taxonomy" id="1776742"/>
    <lineage>
        <taxon>Bacteria</taxon>
        <taxon>Pseudomonadati</taxon>
        <taxon>Pseudomonadota</taxon>
        <taxon>Gammaproteobacteria</taxon>
        <taxon>Moraxellales</taxon>
        <taxon>Moraxellaceae</taxon>
        <taxon>Acinetobacter</taxon>
    </lineage>
</organism>
<gene>
    <name evidence="1" type="ORF">F971_00415</name>
</gene>
<dbReference type="HOGENOM" id="CLU_143289_0_0_6"/>
<name>N8WFG3_9GAMM</name>
<evidence type="ECO:0000313" key="2">
    <source>
        <dbReference type="Proteomes" id="UP000013049"/>
    </source>
</evidence>
<dbReference type="RefSeq" id="WP_004774648.1">
    <property type="nucleotide sequence ID" value="NZ_KB849362.1"/>
</dbReference>
<dbReference type="Gene3D" id="3.40.630.30">
    <property type="match status" value="1"/>
</dbReference>
<proteinExistence type="predicted"/>
<dbReference type="EMBL" id="APPC01000005">
    <property type="protein sequence ID" value="ENU93977.1"/>
    <property type="molecule type" value="Genomic_DNA"/>
</dbReference>
<dbReference type="eggNOG" id="ENOG5033EDP">
    <property type="taxonomic scope" value="Bacteria"/>
</dbReference>
<dbReference type="PATRIC" id="fig|1217712.3.peg.397"/>
<dbReference type="SUPFAM" id="SSF55729">
    <property type="entry name" value="Acyl-CoA N-acyltransferases (Nat)"/>
    <property type="match status" value="1"/>
</dbReference>
<evidence type="ECO:0000313" key="1">
    <source>
        <dbReference type="EMBL" id="ENU93977.1"/>
    </source>
</evidence>
<comment type="caution">
    <text evidence="1">The sequence shown here is derived from an EMBL/GenBank/DDBJ whole genome shotgun (WGS) entry which is preliminary data.</text>
</comment>
<dbReference type="InterPro" id="IPR016181">
    <property type="entry name" value="Acyl_CoA_acyltransferase"/>
</dbReference>
<evidence type="ECO:0008006" key="3">
    <source>
        <dbReference type="Google" id="ProtNLM"/>
    </source>
</evidence>
<accession>N8WFG3</accession>
<dbReference type="Proteomes" id="UP000013049">
    <property type="component" value="Unassembled WGS sequence"/>
</dbReference>